<evidence type="ECO:0000313" key="3">
    <source>
        <dbReference type="EMBL" id="KKR99373.1"/>
    </source>
</evidence>
<evidence type="ECO:0000256" key="1">
    <source>
        <dbReference type="SAM" id="Phobius"/>
    </source>
</evidence>
<dbReference type="Gene3D" id="2.60.40.420">
    <property type="entry name" value="Cupredoxins - blue copper proteins"/>
    <property type="match status" value="1"/>
</dbReference>
<dbReference type="SUPFAM" id="SSF49503">
    <property type="entry name" value="Cupredoxins"/>
    <property type="match status" value="1"/>
</dbReference>
<protein>
    <recommendedName>
        <fullName evidence="2">HMA domain-containing protein</fullName>
    </recommendedName>
</protein>
<name>A0A0G0VEV8_9BACT</name>
<evidence type="ECO:0000259" key="2">
    <source>
        <dbReference type="PROSITE" id="PS50846"/>
    </source>
</evidence>
<feature type="transmembrane region" description="Helical" evidence="1">
    <location>
        <begin position="117"/>
        <end position="141"/>
    </location>
</feature>
<keyword evidence="1" id="KW-0812">Transmembrane</keyword>
<reference evidence="3 4" key="1">
    <citation type="journal article" date="2015" name="Nature">
        <title>rRNA introns, odd ribosomes, and small enigmatic genomes across a large radiation of phyla.</title>
        <authorList>
            <person name="Brown C.T."/>
            <person name="Hug L.A."/>
            <person name="Thomas B.C."/>
            <person name="Sharon I."/>
            <person name="Castelle C.J."/>
            <person name="Singh A."/>
            <person name="Wilkins M.J."/>
            <person name="Williams K.H."/>
            <person name="Banfield J.F."/>
        </authorList>
    </citation>
    <scope>NUCLEOTIDE SEQUENCE [LARGE SCALE GENOMIC DNA]</scope>
</reference>
<dbReference type="PANTHER" id="PTHR42208">
    <property type="entry name" value="HEAVY METAL TRANSPORTER-RELATED"/>
    <property type="match status" value="1"/>
</dbReference>
<dbReference type="Pfam" id="PF00403">
    <property type="entry name" value="HMA"/>
    <property type="match status" value="1"/>
</dbReference>
<proteinExistence type="predicted"/>
<dbReference type="InterPro" id="IPR039447">
    <property type="entry name" value="UreH-like_TM_dom"/>
</dbReference>
<keyword evidence="1" id="KW-0472">Membrane</keyword>
<dbReference type="InterPro" id="IPR008972">
    <property type="entry name" value="Cupredoxin"/>
</dbReference>
<gene>
    <name evidence="3" type="ORF">UU49_C0007G0009</name>
</gene>
<dbReference type="PROSITE" id="PS50846">
    <property type="entry name" value="HMA_2"/>
    <property type="match status" value="1"/>
</dbReference>
<dbReference type="Proteomes" id="UP000034108">
    <property type="component" value="Unassembled WGS sequence"/>
</dbReference>
<feature type="transmembrane region" description="Helical" evidence="1">
    <location>
        <begin position="305"/>
        <end position="324"/>
    </location>
</feature>
<accession>A0A0G0VEV8</accession>
<dbReference type="InterPro" id="IPR036163">
    <property type="entry name" value="HMA_dom_sf"/>
</dbReference>
<dbReference type="Gene3D" id="3.30.70.100">
    <property type="match status" value="1"/>
</dbReference>
<dbReference type="GO" id="GO:0046872">
    <property type="term" value="F:metal ion binding"/>
    <property type="evidence" value="ECO:0007669"/>
    <property type="project" value="InterPro"/>
</dbReference>
<feature type="domain" description="HMA" evidence="2">
    <location>
        <begin position="2"/>
        <end position="68"/>
    </location>
</feature>
<evidence type="ECO:0000313" key="4">
    <source>
        <dbReference type="Proteomes" id="UP000034108"/>
    </source>
</evidence>
<keyword evidence="1" id="KW-1133">Transmembrane helix</keyword>
<dbReference type="AlphaFoldDB" id="A0A0G0VEV8"/>
<feature type="transmembrane region" description="Helical" evidence="1">
    <location>
        <begin position="192"/>
        <end position="212"/>
    </location>
</feature>
<dbReference type="CDD" id="cd00371">
    <property type="entry name" value="HMA"/>
    <property type="match status" value="1"/>
</dbReference>
<organism evidence="3 4">
    <name type="scientific">Candidatus Magasanikbacteria bacterium GW2011_GWC2_41_17</name>
    <dbReference type="NCBI Taxonomy" id="1619048"/>
    <lineage>
        <taxon>Bacteria</taxon>
        <taxon>Candidatus Magasanikiibacteriota</taxon>
    </lineage>
</organism>
<dbReference type="PANTHER" id="PTHR42208:SF1">
    <property type="entry name" value="HEAVY METAL TRANSPORTER"/>
    <property type="match status" value="1"/>
</dbReference>
<feature type="transmembrane region" description="Helical" evidence="1">
    <location>
        <begin position="81"/>
        <end position="97"/>
    </location>
</feature>
<dbReference type="SUPFAM" id="SSF55008">
    <property type="entry name" value="HMA, heavy metal-associated domain"/>
    <property type="match status" value="1"/>
</dbReference>
<dbReference type="EMBL" id="LCAV01000007">
    <property type="protein sequence ID" value="KKR99373.1"/>
    <property type="molecule type" value="Genomic_DNA"/>
</dbReference>
<feature type="transmembrane region" description="Helical" evidence="1">
    <location>
        <begin position="272"/>
        <end position="293"/>
    </location>
</feature>
<dbReference type="InterPro" id="IPR028096">
    <property type="entry name" value="EfeO_Cupredoxin"/>
</dbReference>
<dbReference type="Pfam" id="PF13473">
    <property type="entry name" value="Cupredoxin_1"/>
    <property type="match status" value="1"/>
</dbReference>
<feature type="transmembrane region" description="Helical" evidence="1">
    <location>
        <begin position="245"/>
        <end position="266"/>
    </location>
</feature>
<feature type="transmembrane region" description="Helical" evidence="1">
    <location>
        <begin position="162"/>
        <end position="186"/>
    </location>
</feature>
<dbReference type="STRING" id="1619048.UU49_C0007G0009"/>
<dbReference type="InterPro" id="IPR006121">
    <property type="entry name" value="HMA_dom"/>
</dbReference>
<comment type="caution">
    <text evidence="3">The sequence shown here is derived from an EMBL/GenBank/DDBJ whole genome shotgun (WGS) entry which is preliminary data.</text>
</comment>
<dbReference type="Pfam" id="PF13386">
    <property type="entry name" value="DsbD_2"/>
    <property type="match status" value="1"/>
</dbReference>
<sequence>MQQKIFYIHGMHCASCEILIEKKLLAIYGVKAVDASTAKGQVVVEFDGSLPGVEKLNKMFREEKYIFYELPTVDKETANSFKIWFLVGLIIIFFLYFNKLGLNSWISVNADSSLPAFFFFGLLAGLSSCAALVGGLILSMSKQWASLYQKGTEDSNKTQPHVLFNLGRLISYTILGAILGSLGSGIKISSNFSSFLVLAVSFLMFLLALQMLGVQALRRFQITVPKFITRRVADETKFQGRQMPFILGALTFFLPCGFTIVAQGSALISGSAWHGSLIMFFFALGTLPVLLLIGSSSMKFVSRPHLSNTFLKAAGALVLFFSLFNINAQLNALGWSSFSDLTKNNPTSAENNQESGLPPIINGKQIVKMTASSRGYNPDYIKVRAGVPVRWEIEDIGTGGCTGAIISRSLFSGSIDLTPGETSIKEFTPTKIGKFKFSCWMGMVNGFFEVVN</sequence>